<dbReference type="AlphaFoldDB" id="A0A0V1BMC3"/>
<evidence type="ECO:0000256" key="1">
    <source>
        <dbReference type="SAM" id="Phobius"/>
    </source>
</evidence>
<evidence type="ECO:0000313" key="2">
    <source>
        <dbReference type="EMBL" id="KRY37948.1"/>
    </source>
</evidence>
<organism evidence="2 3">
    <name type="scientific">Trichinella spiralis</name>
    <name type="common">Trichina worm</name>
    <dbReference type="NCBI Taxonomy" id="6334"/>
    <lineage>
        <taxon>Eukaryota</taxon>
        <taxon>Metazoa</taxon>
        <taxon>Ecdysozoa</taxon>
        <taxon>Nematoda</taxon>
        <taxon>Enoplea</taxon>
        <taxon>Dorylaimia</taxon>
        <taxon>Trichinellida</taxon>
        <taxon>Trichinellidae</taxon>
        <taxon>Trichinella</taxon>
    </lineage>
</organism>
<name>A0A0V1BMC3_TRISP</name>
<evidence type="ECO:0000313" key="3">
    <source>
        <dbReference type="Proteomes" id="UP000054776"/>
    </source>
</evidence>
<keyword evidence="3" id="KW-1185">Reference proteome</keyword>
<proteinExistence type="predicted"/>
<accession>A0A0V1BMC3</accession>
<protein>
    <submittedName>
        <fullName evidence="2">Uncharacterized protein</fullName>
    </submittedName>
</protein>
<keyword evidence="1" id="KW-0472">Membrane</keyword>
<dbReference type="EMBL" id="JYDH01000029">
    <property type="protein sequence ID" value="KRY37948.1"/>
    <property type="molecule type" value="Genomic_DNA"/>
</dbReference>
<feature type="transmembrane region" description="Helical" evidence="1">
    <location>
        <begin position="45"/>
        <end position="65"/>
    </location>
</feature>
<dbReference type="InParanoid" id="A0A0V1BMC3"/>
<sequence length="88" mass="10122">MSCCCQWKYCQCLDNFCLGLWVSHGPFISRNATPQRSFRIPLETVFYYCLPLAIVVASGSTVRYLPDLKGNNVLAYWHNLVKPLYITL</sequence>
<gene>
    <name evidence="2" type="ORF">T01_3262</name>
</gene>
<keyword evidence="1" id="KW-0812">Transmembrane</keyword>
<reference evidence="2 3" key="1">
    <citation type="submission" date="2015-01" db="EMBL/GenBank/DDBJ databases">
        <title>Evolution of Trichinella species and genotypes.</title>
        <authorList>
            <person name="Korhonen P.K."/>
            <person name="Edoardo P."/>
            <person name="Giuseppe L.R."/>
            <person name="Gasser R.B."/>
        </authorList>
    </citation>
    <scope>NUCLEOTIDE SEQUENCE [LARGE SCALE GENOMIC DNA]</scope>
    <source>
        <strain evidence="2">ISS3</strain>
    </source>
</reference>
<keyword evidence="1" id="KW-1133">Transmembrane helix</keyword>
<comment type="caution">
    <text evidence="2">The sequence shown here is derived from an EMBL/GenBank/DDBJ whole genome shotgun (WGS) entry which is preliminary data.</text>
</comment>
<dbReference type="Proteomes" id="UP000054776">
    <property type="component" value="Unassembled WGS sequence"/>
</dbReference>